<dbReference type="EMBL" id="CP001618">
    <property type="protein sequence ID" value="ACQ78662.1"/>
    <property type="molecule type" value="Genomic_DNA"/>
</dbReference>
<gene>
    <name evidence="1" type="ordered locus">Bcav_0398</name>
</gene>
<protein>
    <recommendedName>
        <fullName evidence="3">PIN domain-containing protein</fullName>
    </recommendedName>
</protein>
<reference evidence="1 2" key="1">
    <citation type="journal article" date="2009" name="Stand. Genomic Sci.">
        <title>Complete genome sequence of Beutenbergia cavernae type strain (HKI 0122).</title>
        <authorList>
            <person name="Land M."/>
            <person name="Pukall R."/>
            <person name="Abt B."/>
            <person name="Goker M."/>
            <person name="Rohde M."/>
            <person name="Glavina Del Rio T."/>
            <person name="Tice H."/>
            <person name="Copeland A."/>
            <person name="Cheng J.F."/>
            <person name="Lucas S."/>
            <person name="Chen F."/>
            <person name="Nolan M."/>
            <person name="Bruce D."/>
            <person name="Goodwin L."/>
            <person name="Pitluck S."/>
            <person name="Ivanova N."/>
            <person name="Mavromatis K."/>
            <person name="Ovchinnikova G."/>
            <person name="Pati A."/>
            <person name="Chen A."/>
            <person name="Palaniappan K."/>
            <person name="Hauser L."/>
            <person name="Chang Y.J."/>
            <person name="Jefferies C.C."/>
            <person name="Saunders E."/>
            <person name="Brettin T."/>
            <person name="Detter J.C."/>
            <person name="Han C."/>
            <person name="Chain P."/>
            <person name="Bristow J."/>
            <person name="Eisen J.A."/>
            <person name="Markowitz V."/>
            <person name="Hugenholtz P."/>
            <person name="Kyrpides N.C."/>
            <person name="Klenk H.P."/>
            <person name="Lapidus A."/>
        </authorList>
    </citation>
    <scope>NUCLEOTIDE SEQUENCE [LARGE SCALE GENOMIC DNA]</scope>
    <source>
        <strain evidence="2">ATCC BAA-8 / DSM 12333 / NBRC 16432</strain>
    </source>
</reference>
<dbReference type="AlphaFoldDB" id="C5BWK4"/>
<dbReference type="STRING" id="471853.Bcav_0398"/>
<evidence type="ECO:0000313" key="1">
    <source>
        <dbReference type="EMBL" id="ACQ78662.1"/>
    </source>
</evidence>
<dbReference type="KEGG" id="bcv:Bcav_0398"/>
<name>C5BWK4_BEUC1</name>
<evidence type="ECO:0008006" key="3">
    <source>
        <dbReference type="Google" id="ProtNLM"/>
    </source>
</evidence>
<dbReference type="HOGENOM" id="CLU_1923810_0_0_11"/>
<sequence>MRAFVDGSTFAVDAADGPDAAPWRAWRATFEGELEGRLCTSAGALARMRSGLRSSPPATKRAGEDAVVGVEVLGVSDQALATAAHAASVVDPFRAIDVGIAVTHPDVRVMVSYDPLLCRVSAVYGLDVVTPGRASGWWDAA</sequence>
<dbReference type="OrthoDB" id="5143352at2"/>
<accession>C5BWK4</accession>
<dbReference type="eggNOG" id="COG1848">
    <property type="taxonomic scope" value="Bacteria"/>
</dbReference>
<dbReference type="RefSeq" id="WP_012725442.1">
    <property type="nucleotide sequence ID" value="NC_012669.1"/>
</dbReference>
<keyword evidence="2" id="KW-1185">Reference proteome</keyword>
<organism evidence="1 2">
    <name type="scientific">Beutenbergia cavernae (strain ATCC BAA-8 / DSM 12333 / CCUG 43141 / JCM 11478 / NBRC 16432 / NCIMB 13614 / HKI 0122)</name>
    <dbReference type="NCBI Taxonomy" id="471853"/>
    <lineage>
        <taxon>Bacteria</taxon>
        <taxon>Bacillati</taxon>
        <taxon>Actinomycetota</taxon>
        <taxon>Actinomycetes</taxon>
        <taxon>Micrococcales</taxon>
        <taxon>Beutenbergiaceae</taxon>
        <taxon>Beutenbergia</taxon>
    </lineage>
</organism>
<evidence type="ECO:0000313" key="2">
    <source>
        <dbReference type="Proteomes" id="UP000007962"/>
    </source>
</evidence>
<proteinExistence type="predicted"/>
<dbReference type="Proteomes" id="UP000007962">
    <property type="component" value="Chromosome"/>
</dbReference>